<evidence type="ECO:0000256" key="3">
    <source>
        <dbReference type="ARBA" id="ARBA00022989"/>
    </source>
</evidence>
<accession>A0A0K9NUM8</accession>
<comment type="subcellular location">
    <subcellularLocation>
        <location evidence="1">Membrane</location>
        <topology evidence="1">Multi-pass membrane protein</topology>
    </subcellularLocation>
</comment>
<name>A0A0K9NUM8_ZOSMR</name>
<dbReference type="PANTHER" id="PTHR28668:SF1">
    <property type="entry name" value="TRANSMEMBRANE PROTEIN 234"/>
    <property type="match status" value="1"/>
</dbReference>
<dbReference type="EMBL" id="LFYR01001623">
    <property type="protein sequence ID" value="KMZ60338.1"/>
    <property type="molecule type" value="Genomic_DNA"/>
</dbReference>
<protein>
    <submittedName>
        <fullName evidence="6">Transmembrane protein</fullName>
    </submittedName>
</protein>
<evidence type="ECO:0000256" key="5">
    <source>
        <dbReference type="SAM" id="Phobius"/>
    </source>
</evidence>
<dbReference type="AlphaFoldDB" id="A0A0K9NUM8"/>
<keyword evidence="2 5" id="KW-0812">Transmembrane</keyword>
<feature type="transmembrane region" description="Helical" evidence="5">
    <location>
        <begin position="56"/>
        <end position="76"/>
    </location>
</feature>
<feature type="transmembrane region" description="Helical" evidence="5">
    <location>
        <begin position="83"/>
        <end position="103"/>
    </location>
</feature>
<sequence>MGSGQVEKMVVVGLIWGVTNAVMGRGAKIWDRKLKSNETMRNCGRLVQWIYLLQTWQYSVPFLINLSASAAFFHILGEAPISVAVPVTNGSTFAATAVTAAILGEKTRVGISVAGTLLIILGVWLCVSSSW</sequence>
<evidence type="ECO:0000313" key="7">
    <source>
        <dbReference type="Proteomes" id="UP000036987"/>
    </source>
</evidence>
<dbReference type="InterPro" id="IPR018908">
    <property type="entry name" value="TMEM234"/>
</dbReference>
<evidence type="ECO:0000256" key="4">
    <source>
        <dbReference type="ARBA" id="ARBA00023136"/>
    </source>
</evidence>
<dbReference type="OrthoDB" id="43458at2759"/>
<dbReference type="PANTHER" id="PTHR28668">
    <property type="entry name" value="TRANSMEMBRANE PROTEIN 234"/>
    <property type="match status" value="1"/>
</dbReference>
<dbReference type="OMA" id="LGEWYAE"/>
<reference evidence="7" key="1">
    <citation type="journal article" date="2016" name="Nature">
        <title>The genome of the seagrass Zostera marina reveals angiosperm adaptation to the sea.</title>
        <authorList>
            <person name="Olsen J.L."/>
            <person name="Rouze P."/>
            <person name="Verhelst B."/>
            <person name="Lin Y.-C."/>
            <person name="Bayer T."/>
            <person name="Collen J."/>
            <person name="Dattolo E."/>
            <person name="De Paoli E."/>
            <person name="Dittami S."/>
            <person name="Maumus F."/>
            <person name="Michel G."/>
            <person name="Kersting A."/>
            <person name="Lauritano C."/>
            <person name="Lohaus R."/>
            <person name="Toepel M."/>
            <person name="Tonon T."/>
            <person name="Vanneste K."/>
            <person name="Amirebrahimi M."/>
            <person name="Brakel J."/>
            <person name="Bostroem C."/>
            <person name="Chovatia M."/>
            <person name="Grimwood J."/>
            <person name="Jenkins J.W."/>
            <person name="Jueterbock A."/>
            <person name="Mraz A."/>
            <person name="Stam W.T."/>
            <person name="Tice H."/>
            <person name="Bornberg-Bauer E."/>
            <person name="Green P.J."/>
            <person name="Pearson G.A."/>
            <person name="Procaccini G."/>
            <person name="Duarte C.M."/>
            <person name="Schmutz J."/>
            <person name="Reusch T.B.H."/>
            <person name="Van de Peer Y."/>
        </authorList>
    </citation>
    <scope>NUCLEOTIDE SEQUENCE [LARGE SCALE GENOMIC DNA]</scope>
    <source>
        <strain evidence="7">cv. Finnish</strain>
    </source>
</reference>
<evidence type="ECO:0000313" key="6">
    <source>
        <dbReference type="EMBL" id="KMZ60338.1"/>
    </source>
</evidence>
<evidence type="ECO:0000256" key="1">
    <source>
        <dbReference type="ARBA" id="ARBA00004141"/>
    </source>
</evidence>
<dbReference type="Pfam" id="PF10639">
    <property type="entry name" value="TMEM234"/>
    <property type="match status" value="1"/>
</dbReference>
<feature type="transmembrane region" description="Helical" evidence="5">
    <location>
        <begin position="109"/>
        <end position="127"/>
    </location>
</feature>
<gene>
    <name evidence="6" type="ORF">ZOSMA_5G02050</name>
</gene>
<keyword evidence="7" id="KW-1185">Reference proteome</keyword>
<dbReference type="GO" id="GO:0016020">
    <property type="term" value="C:membrane"/>
    <property type="evidence" value="ECO:0007669"/>
    <property type="project" value="UniProtKB-SubCell"/>
</dbReference>
<comment type="caution">
    <text evidence="6">The sequence shown here is derived from an EMBL/GenBank/DDBJ whole genome shotgun (WGS) entry which is preliminary data.</text>
</comment>
<keyword evidence="3 5" id="KW-1133">Transmembrane helix</keyword>
<proteinExistence type="predicted"/>
<organism evidence="6 7">
    <name type="scientific">Zostera marina</name>
    <name type="common">Eelgrass</name>
    <dbReference type="NCBI Taxonomy" id="29655"/>
    <lineage>
        <taxon>Eukaryota</taxon>
        <taxon>Viridiplantae</taxon>
        <taxon>Streptophyta</taxon>
        <taxon>Embryophyta</taxon>
        <taxon>Tracheophyta</taxon>
        <taxon>Spermatophyta</taxon>
        <taxon>Magnoliopsida</taxon>
        <taxon>Liliopsida</taxon>
        <taxon>Zosteraceae</taxon>
        <taxon>Zostera</taxon>
    </lineage>
</organism>
<dbReference type="Proteomes" id="UP000036987">
    <property type="component" value="Unassembled WGS sequence"/>
</dbReference>
<evidence type="ECO:0000256" key="2">
    <source>
        <dbReference type="ARBA" id="ARBA00022692"/>
    </source>
</evidence>
<dbReference type="STRING" id="29655.A0A0K9NUM8"/>
<keyword evidence="4 5" id="KW-0472">Membrane</keyword>